<dbReference type="STRING" id="2015173.A0A026WXD8"/>
<evidence type="ECO:0008006" key="3">
    <source>
        <dbReference type="Google" id="ProtNLM"/>
    </source>
</evidence>
<sequence length="701" mass="79212">MDRALKRFLRLYPIARKWTNYVAPLQSVQRVSYSTNLTDHTQFEDFTLSVKRDISRVKTHTSHELYKTMKMLEETAAYTNMTLSEAMHVITVLFESIKNDRIKDIEGITKHSGFIRLCEVLNRHIRVMNTSEIIECLKIFTYIKVSNDSILIQSLLQMIRTTVNDISLRDIIFIVFLLKKMDSTPLRDALLIALPLVFEIQLPTKLDSDDVSMLTSSLQFISQRNINNSEVQNIILTSLREHRNELNAKMALSILHSLCSMSDLSPIAIEVLYNVQKVLTSNAKELHVRQIIQILHRLLLTIRDNKKHGHRFYNEALIDAFISSALSSNIDFASGVDLLQLLNDLNYVHIPLLEYLAAKCFEQPYLLKGASYTKVFTFIKGFINADYKPVFWDVIRDAILANNMKFVSISTIKFALHMIALDCYNPSLLDKVFSYNVNNIPMKDTCARELLLLYQSVKTLYPNYNGSWPSQDLIQHAIDLGTTKPTYSLRGALELALGGPQYVHNDLKTKLGHHIEHLLSEKLIASNKVIYVEDIETPSMSQIILIFNLPDAAYAINSQRLKSTWLLKIKSAEALTNSNTIAINSSSWFKLPEYERVPYLMQAIKLKCEDLSVPNNFRALKAVASATSSGVIRIKAATISTIAGKAHDRSVRASFTCPGNLLALVFGYINGASVSTRILSNGACPPSSSCLTPLSDLSLHR</sequence>
<evidence type="ECO:0000313" key="2">
    <source>
        <dbReference type="Proteomes" id="UP000053097"/>
    </source>
</evidence>
<dbReference type="Proteomes" id="UP000053097">
    <property type="component" value="Unassembled WGS sequence"/>
</dbReference>
<dbReference type="EMBL" id="KK107078">
    <property type="protein sequence ID" value="EZA60498.1"/>
    <property type="molecule type" value="Genomic_DNA"/>
</dbReference>
<gene>
    <name evidence="1" type="ORF">X777_13587</name>
</gene>
<keyword evidence="2" id="KW-1185">Reference proteome</keyword>
<dbReference type="OrthoDB" id="443524at2759"/>
<dbReference type="AlphaFoldDB" id="A0A026WXD8"/>
<organism evidence="1 2">
    <name type="scientific">Ooceraea biroi</name>
    <name type="common">Clonal raider ant</name>
    <name type="synonym">Cerapachys biroi</name>
    <dbReference type="NCBI Taxonomy" id="2015173"/>
    <lineage>
        <taxon>Eukaryota</taxon>
        <taxon>Metazoa</taxon>
        <taxon>Ecdysozoa</taxon>
        <taxon>Arthropoda</taxon>
        <taxon>Hexapoda</taxon>
        <taxon>Insecta</taxon>
        <taxon>Pterygota</taxon>
        <taxon>Neoptera</taxon>
        <taxon>Endopterygota</taxon>
        <taxon>Hymenoptera</taxon>
        <taxon>Apocrita</taxon>
        <taxon>Aculeata</taxon>
        <taxon>Formicoidea</taxon>
        <taxon>Formicidae</taxon>
        <taxon>Dorylinae</taxon>
        <taxon>Ooceraea</taxon>
    </lineage>
</organism>
<proteinExistence type="predicted"/>
<protein>
    <recommendedName>
        <fullName evidence="3">FAST kinase domain-containing protein</fullName>
    </recommendedName>
</protein>
<evidence type="ECO:0000313" key="1">
    <source>
        <dbReference type="EMBL" id="EZA60498.1"/>
    </source>
</evidence>
<dbReference type="OMA" id="FEIRMDS"/>
<accession>A0A026WXD8</accession>
<reference evidence="1 2" key="1">
    <citation type="journal article" date="2014" name="Curr. Biol.">
        <title>The genome of the clonal raider ant Cerapachys biroi.</title>
        <authorList>
            <person name="Oxley P.R."/>
            <person name="Ji L."/>
            <person name="Fetter-Pruneda I."/>
            <person name="McKenzie S.K."/>
            <person name="Li C."/>
            <person name="Hu H."/>
            <person name="Zhang G."/>
            <person name="Kronauer D.J."/>
        </authorList>
    </citation>
    <scope>NUCLEOTIDE SEQUENCE [LARGE SCALE GENOMIC DNA]</scope>
</reference>
<name>A0A026WXD8_OOCBI</name>